<evidence type="ECO:0000313" key="9">
    <source>
        <dbReference type="EMBL" id="CAF3646507.1"/>
    </source>
</evidence>
<gene>
    <name evidence="7" type="ORF">GPM918_LOCUS6476</name>
    <name evidence="8" type="ORF">OVA965_LOCUS10193</name>
    <name evidence="9" type="ORF">SRO942_LOCUS6476</name>
    <name evidence="10" type="ORF">TMI583_LOCUS10189</name>
</gene>
<dbReference type="Proteomes" id="UP000682733">
    <property type="component" value="Unassembled WGS sequence"/>
</dbReference>
<dbReference type="EMBL" id="CAJOBA010003738">
    <property type="protein sequence ID" value="CAF3691305.1"/>
    <property type="molecule type" value="Genomic_DNA"/>
</dbReference>
<reference evidence="7" key="1">
    <citation type="submission" date="2021-02" db="EMBL/GenBank/DDBJ databases">
        <authorList>
            <person name="Nowell W R."/>
        </authorList>
    </citation>
    <scope>NUCLEOTIDE SEQUENCE</scope>
</reference>
<keyword evidence="3 6" id="KW-0010">Activator</keyword>
<keyword evidence="2 6" id="KW-0805">Transcription regulation</keyword>
<evidence type="ECO:0000256" key="1">
    <source>
        <dbReference type="ARBA" id="ARBA00004123"/>
    </source>
</evidence>
<dbReference type="Pfam" id="PF11221">
    <property type="entry name" value="Med21"/>
    <property type="match status" value="1"/>
</dbReference>
<dbReference type="InterPro" id="IPR021384">
    <property type="entry name" value="Mediator_Med21"/>
</dbReference>
<protein>
    <recommendedName>
        <fullName evidence="6">Mediator of RNA polymerase II transcription subunit 21</fullName>
    </recommendedName>
</protein>
<evidence type="ECO:0000313" key="7">
    <source>
        <dbReference type="EMBL" id="CAF0858844.1"/>
    </source>
</evidence>
<comment type="caution">
    <text evidence="7">The sequence shown here is derived from an EMBL/GenBank/DDBJ whole genome shotgun (WGS) entry which is preliminary data.</text>
</comment>
<comment type="subcellular location">
    <subcellularLocation>
        <location evidence="1 6">Nucleus</location>
    </subcellularLocation>
</comment>
<comment type="function">
    <text evidence="6">Component of the Mediator complex, a coactivator involved in the regulated transcription of nearly all RNA polymerase II-dependent genes. Mediator functions as a bridge to convey information from gene-specific regulatory proteins to the basal RNA polymerase II transcription machinery. Mediator is recruited to promoters by direct interactions with regulatory proteins and serves as a scaffold for the assembly of a functional preinitiation complex with RNA polymerase II and the general transcription factors.</text>
</comment>
<dbReference type="PANTHER" id="PTHR13381:SF0">
    <property type="entry name" value="MEDIATOR OF RNA POLYMERASE II TRANSCRIPTION SUBUNIT 21"/>
    <property type="match status" value="1"/>
</dbReference>
<keyword evidence="11" id="KW-1185">Reference proteome</keyword>
<dbReference type="SUPFAM" id="SSF140718">
    <property type="entry name" value="Mediator hinge subcomplex-like"/>
    <property type="match status" value="1"/>
</dbReference>
<dbReference type="OrthoDB" id="526653at2759"/>
<evidence type="ECO:0000256" key="4">
    <source>
        <dbReference type="ARBA" id="ARBA00023163"/>
    </source>
</evidence>
<dbReference type="GO" id="GO:0016592">
    <property type="term" value="C:mediator complex"/>
    <property type="evidence" value="ECO:0007669"/>
    <property type="project" value="UniProtKB-UniRule"/>
</dbReference>
<dbReference type="Proteomes" id="UP000681722">
    <property type="component" value="Unassembled WGS sequence"/>
</dbReference>
<dbReference type="EMBL" id="CAJOBC010000999">
    <property type="protein sequence ID" value="CAF3646507.1"/>
    <property type="molecule type" value="Genomic_DNA"/>
</dbReference>
<comment type="similarity">
    <text evidence="6">Belongs to the Mediator complex subunit 21 family.</text>
</comment>
<dbReference type="AlphaFoldDB" id="A0A813WQE5"/>
<dbReference type="Proteomes" id="UP000677228">
    <property type="component" value="Unassembled WGS sequence"/>
</dbReference>
<dbReference type="GO" id="GO:0006357">
    <property type="term" value="P:regulation of transcription by RNA polymerase II"/>
    <property type="evidence" value="ECO:0007669"/>
    <property type="project" value="TreeGrafter"/>
</dbReference>
<dbReference type="EMBL" id="CAJNOQ010000999">
    <property type="protein sequence ID" value="CAF0858844.1"/>
    <property type="molecule type" value="Genomic_DNA"/>
</dbReference>
<dbReference type="Gene3D" id="6.10.280.10">
    <property type="entry name" value="Mediator complex, subunit Med21"/>
    <property type="match status" value="1"/>
</dbReference>
<evidence type="ECO:0000256" key="3">
    <source>
        <dbReference type="ARBA" id="ARBA00023159"/>
    </source>
</evidence>
<dbReference type="Proteomes" id="UP000663829">
    <property type="component" value="Unassembled WGS sequence"/>
</dbReference>
<dbReference type="InterPro" id="IPR037212">
    <property type="entry name" value="Med7/Med21-like"/>
</dbReference>
<evidence type="ECO:0000313" key="11">
    <source>
        <dbReference type="Proteomes" id="UP000663829"/>
    </source>
</evidence>
<keyword evidence="4 6" id="KW-0804">Transcription</keyword>
<evidence type="ECO:0000313" key="8">
    <source>
        <dbReference type="EMBL" id="CAF0912427.1"/>
    </source>
</evidence>
<dbReference type="EMBL" id="CAJNOK010003737">
    <property type="protein sequence ID" value="CAF0912427.1"/>
    <property type="molecule type" value="Genomic_DNA"/>
</dbReference>
<organism evidence="7 11">
    <name type="scientific">Didymodactylos carnosus</name>
    <dbReference type="NCBI Taxonomy" id="1234261"/>
    <lineage>
        <taxon>Eukaryota</taxon>
        <taxon>Metazoa</taxon>
        <taxon>Spiralia</taxon>
        <taxon>Gnathifera</taxon>
        <taxon>Rotifera</taxon>
        <taxon>Eurotatoria</taxon>
        <taxon>Bdelloidea</taxon>
        <taxon>Philodinida</taxon>
        <taxon>Philodinidae</taxon>
        <taxon>Didymodactylos</taxon>
    </lineage>
</organism>
<name>A0A813WQE5_9BILA</name>
<accession>A0A813WQE5</accession>
<dbReference type="PANTHER" id="PTHR13381">
    <property type="entry name" value="RNA POLYMERASE II HOLOENZYME COMPONENT SRB7"/>
    <property type="match status" value="1"/>
</dbReference>
<dbReference type="GO" id="GO:0003712">
    <property type="term" value="F:transcription coregulator activity"/>
    <property type="evidence" value="ECO:0007669"/>
    <property type="project" value="TreeGrafter"/>
</dbReference>
<sequence length="151" mass="16991">MSDRLTQLQDVVNQLADHLCNATGVLQNTARPSPFLNFDRSGLPERNQLQPESDYSRLFSTLITRTATELIALIDSLPSVPSSTTTTTTTTMPSLQQQQLELLEAENHLATKKLEETTQLAEYLLEKVQTCLQSLSHGILDERKKYQDTEK</sequence>
<comment type="subunit">
    <text evidence="6">Component of the Mediator complex.</text>
</comment>
<evidence type="ECO:0000256" key="6">
    <source>
        <dbReference type="RuleBase" id="RU366036"/>
    </source>
</evidence>
<evidence type="ECO:0000256" key="5">
    <source>
        <dbReference type="ARBA" id="ARBA00023242"/>
    </source>
</evidence>
<proteinExistence type="inferred from homology"/>
<keyword evidence="5 6" id="KW-0539">Nucleus</keyword>
<evidence type="ECO:0000256" key="2">
    <source>
        <dbReference type="ARBA" id="ARBA00023015"/>
    </source>
</evidence>
<evidence type="ECO:0000313" key="10">
    <source>
        <dbReference type="EMBL" id="CAF3691305.1"/>
    </source>
</evidence>